<protein>
    <submittedName>
        <fullName evidence="2">V-type sodium ATPase catalytic subunit A</fullName>
    </submittedName>
</protein>
<evidence type="ECO:0000313" key="3">
    <source>
        <dbReference type="Proteomes" id="UP001140206"/>
    </source>
</evidence>
<feature type="compositionally biased region" description="Polar residues" evidence="1">
    <location>
        <begin position="114"/>
        <end position="127"/>
    </location>
</feature>
<feature type="compositionally biased region" description="Low complexity" evidence="1">
    <location>
        <begin position="173"/>
        <end position="189"/>
    </location>
</feature>
<accession>A0AAV8FIP5</accession>
<feature type="region of interest" description="Disordered" evidence="1">
    <location>
        <begin position="108"/>
        <end position="128"/>
    </location>
</feature>
<evidence type="ECO:0000313" key="2">
    <source>
        <dbReference type="EMBL" id="KAJ4791529.1"/>
    </source>
</evidence>
<keyword evidence="3" id="KW-1185">Reference proteome</keyword>
<feature type="region of interest" description="Disordered" evidence="1">
    <location>
        <begin position="165"/>
        <end position="197"/>
    </location>
</feature>
<sequence length="243" mass="28134">MFSFLPQSPPFFFQLRISKKSNAVCADKGTKYRKPEVIVLIPCERNNNEETNSYIEGEMERYQNQYNKEYMKLAMLKQEETFRYQVQELHRLYKVQKSLMTEAKTFQVKKQGENETCSSKSSDSNPYQIRLVSEEQVRKPNIKLESDEDADLDLTLAIGSTTTRSKKKKKEASFTSDSGTSFSSSSNETEGSRLNSGTRLKSNLELAFQNERTIGFAIEGHMSRNEGLEQPPWMYQRFNLNFT</sequence>
<reference evidence="2" key="1">
    <citation type="submission" date="2022-08" db="EMBL/GenBank/DDBJ databases">
        <authorList>
            <person name="Marques A."/>
        </authorList>
    </citation>
    <scope>NUCLEOTIDE SEQUENCE</scope>
    <source>
        <strain evidence="2">RhyPub2mFocal</strain>
        <tissue evidence="2">Leaves</tissue>
    </source>
</reference>
<comment type="caution">
    <text evidence="2">The sequence shown here is derived from an EMBL/GenBank/DDBJ whole genome shotgun (WGS) entry which is preliminary data.</text>
</comment>
<name>A0AAV8FIP5_9POAL</name>
<organism evidence="2 3">
    <name type="scientific">Rhynchospora pubera</name>
    <dbReference type="NCBI Taxonomy" id="906938"/>
    <lineage>
        <taxon>Eukaryota</taxon>
        <taxon>Viridiplantae</taxon>
        <taxon>Streptophyta</taxon>
        <taxon>Embryophyta</taxon>
        <taxon>Tracheophyta</taxon>
        <taxon>Spermatophyta</taxon>
        <taxon>Magnoliopsida</taxon>
        <taxon>Liliopsida</taxon>
        <taxon>Poales</taxon>
        <taxon>Cyperaceae</taxon>
        <taxon>Cyperoideae</taxon>
        <taxon>Rhynchosporeae</taxon>
        <taxon>Rhynchospora</taxon>
    </lineage>
</organism>
<dbReference type="Proteomes" id="UP001140206">
    <property type="component" value="Chromosome 2"/>
</dbReference>
<dbReference type="EMBL" id="JAMFTS010000002">
    <property type="protein sequence ID" value="KAJ4791529.1"/>
    <property type="molecule type" value="Genomic_DNA"/>
</dbReference>
<dbReference type="PANTHER" id="PTHR33167">
    <property type="entry name" value="TRANSCRIPTION FACTOR, PUTATIVE (DUF863)-RELATED"/>
    <property type="match status" value="1"/>
</dbReference>
<gene>
    <name evidence="2" type="ORF">LUZ62_042775</name>
</gene>
<dbReference type="AlphaFoldDB" id="A0AAV8FIP5"/>
<proteinExistence type="predicted"/>
<dbReference type="PANTHER" id="PTHR33167:SF26">
    <property type="entry name" value="EXPRESSED PROTEIN"/>
    <property type="match status" value="1"/>
</dbReference>
<evidence type="ECO:0000256" key="1">
    <source>
        <dbReference type="SAM" id="MobiDB-lite"/>
    </source>
</evidence>